<feature type="transmembrane region" description="Helical" evidence="7">
    <location>
        <begin position="65"/>
        <end position="85"/>
    </location>
</feature>
<dbReference type="InterPro" id="IPR020846">
    <property type="entry name" value="MFS_dom"/>
</dbReference>
<keyword evidence="3" id="KW-1003">Cell membrane</keyword>
<evidence type="ECO:0000256" key="5">
    <source>
        <dbReference type="ARBA" id="ARBA00022989"/>
    </source>
</evidence>
<keyword evidence="2" id="KW-0813">Transport</keyword>
<evidence type="ECO:0000313" key="10">
    <source>
        <dbReference type="Proteomes" id="UP000292564"/>
    </source>
</evidence>
<sequence>MAYRCLREYGGGGVPGWLRQAAGGLPRPYWFLWTGTLINKLGAFAIVYLAIYLTAHLHFSQTQAGLVIGAYGAGGALGTLTGGVLADRWGRRPTLLTAQFGTAALMLALGFAQGFWQLAVCAFLLGASADAARPAFQAMMIDVVPPKDRLRAFALHYWAVNLGFAFAAILAGFAAQADYLLLFAIDAGTTAVTAVTTLVFLKESRPALAPATGVSPGRPAGLRAVLRDRVFLGFIGLNLLIVLVLMQHMSTLPITMTAGGLSPATYGWVAAVNGIMIVAGQLFVPRLLAGRQRSRVLAMAALLIGAGFGLCAFAGTAWMFAGTVVIWTLGEMIQSPSNSALVAELSPAALRGRYQGMSSLSWSVATALAPILGGFVQEHLGDSALWLSCAGLGVVVAAGQLASGPARERRVAALRAAAASAASAVVVARPRRAVPREKVKEVA</sequence>
<evidence type="ECO:0000256" key="7">
    <source>
        <dbReference type="SAM" id="Phobius"/>
    </source>
</evidence>
<proteinExistence type="predicted"/>
<feature type="transmembrane region" description="Helical" evidence="7">
    <location>
        <begin position="105"/>
        <end position="129"/>
    </location>
</feature>
<comment type="subcellular location">
    <subcellularLocation>
        <location evidence="1">Cell membrane</location>
        <topology evidence="1">Multi-pass membrane protein</topology>
    </subcellularLocation>
</comment>
<feature type="transmembrane region" description="Helical" evidence="7">
    <location>
        <begin position="266"/>
        <end position="284"/>
    </location>
</feature>
<dbReference type="AlphaFoldDB" id="A0A4Q7ZHY3"/>
<evidence type="ECO:0000256" key="3">
    <source>
        <dbReference type="ARBA" id="ARBA00022475"/>
    </source>
</evidence>
<feature type="transmembrane region" description="Helical" evidence="7">
    <location>
        <begin position="230"/>
        <end position="246"/>
    </location>
</feature>
<reference evidence="9 10" key="1">
    <citation type="submission" date="2019-02" db="EMBL/GenBank/DDBJ databases">
        <title>Sequencing the genomes of 1000 actinobacteria strains.</title>
        <authorList>
            <person name="Klenk H.-P."/>
        </authorList>
    </citation>
    <scope>NUCLEOTIDE SEQUENCE [LARGE SCALE GENOMIC DNA]</scope>
    <source>
        <strain evidence="9 10">DSM 45162</strain>
    </source>
</reference>
<keyword evidence="6 7" id="KW-0472">Membrane</keyword>
<dbReference type="Proteomes" id="UP000292564">
    <property type="component" value="Unassembled WGS sequence"/>
</dbReference>
<dbReference type="Pfam" id="PF07690">
    <property type="entry name" value="MFS_1"/>
    <property type="match status" value="1"/>
</dbReference>
<dbReference type="OrthoDB" id="5379144at2"/>
<dbReference type="InterPro" id="IPR050171">
    <property type="entry name" value="MFS_Transporters"/>
</dbReference>
<feature type="transmembrane region" description="Helical" evidence="7">
    <location>
        <begin position="150"/>
        <end position="173"/>
    </location>
</feature>
<feature type="transmembrane region" description="Helical" evidence="7">
    <location>
        <begin position="179"/>
        <end position="201"/>
    </location>
</feature>
<evidence type="ECO:0000313" key="9">
    <source>
        <dbReference type="EMBL" id="RZU50428.1"/>
    </source>
</evidence>
<dbReference type="PROSITE" id="PS00216">
    <property type="entry name" value="SUGAR_TRANSPORT_1"/>
    <property type="match status" value="1"/>
</dbReference>
<evidence type="ECO:0000256" key="2">
    <source>
        <dbReference type="ARBA" id="ARBA00022448"/>
    </source>
</evidence>
<dbReference type="Gene3D" id="1.20.1250.20">
    <property type="entry name" value="MFS general substrate transporter like domains"/>
    <property type="match status" value="1"/>
</dbReference>
<evidence type="ECO:0000256" key="1">
    <source>
        <dbReference type="ARBA" id="ARBA00004651"/>
    </source>
</evidence>
<feature type="transmembrane region" description="Helical" evidence="7">
    <location>
        <begin position="296"/>
        <end position="329"/>
    </location>
</feature>
<dbReference type="InterPro" id="IPR011701">
    <property type="entry name" value="MFS"/>
</dbReference>
<dbReference type="EMBL" id="SHKY01000001">
    <property type="protein sequence ID" value="RZU50428.1"/>
    <property type="molecule type" value="Genomic_DNA"/>
</dbReference>
<keyword evidence="5 7" id="KW-1133">Transmembrane helix</keyword>
<protein>
    <submittedName>
        <fullName evidence="9">Putative MFS family arabinose efflux permease</fullName>
    </submittedName>
</protein>
<evidence type="ECO:0000256" key="4">
    <source>
        <dbReference type="ARBA" id="ARBA00022692"/>
    </source>
</evidence>
<name>A0A4Q7ZHY3_9ACTN</name>
<dbReference type="PANTHER" id="PTHR23517:SF2">
    <property type="entry name" value="MULTIDRUG RESISTANCE PROTEIN MDTH"/>
    <property type="match status" value="1"/>
</dbReference>
<comment type="caution">
    <text evidence="9">The sequence shown here is derived from an EMBL/GenBank/DDBJ whole genome shotgun (WGS) entry which is preliminary data.</text>
</comment>
<dbReference type="CDD" id="cd17329">
    <property type="entry name" value="MFS_MdtH_MDR_like"/>
    <property type="match status" value="1"/>
</dbReference>
<organism evidence="9 10">
    <name type="scientific">Krasilnikovia cinnamomea</name>
    <dbReference type="NCBI Taxonomy" id="349313"/>
    <lineage>
        <taxon>Bacteria</taxon>
        <taxon>Bacillati</taxon>
        <taxon>Actinomycetota</taxon>
        <taxon>Actinomycetes</taxon>
        <taxon>Micromonosporales</taxon>
        <taxon>Micromonosporaceae</taxon>
        <taxon>Krasilnikovia</taxon>
    </lineage>
</organism>
<feature type="transmembrane region" description="Helical" evidence="7">
    <location>
        <begin position="30"/>
        <end position="53"/>
    </location>
</feature>
<dbReference type="GO" id="GO:0022857">
    <property type="term" value="F:transmembrane transporter activity"/>
    <property type="evidence" value="ECO:0007669"/>
    <property type="project" value="InterPro"/>
</dbReference>
<evidence type="ECO:0000256" key="6">
    <source>
        <dbReference type="ARBA" id="ARBA00023136"/>
    </source>
</evidence>
<dbReference type="PROSITE" id="PS50850">
    <property type="entry name" value="MFS"/>
    <property type="match status" value="1"/>
</dbReference>
<dbReference type="PANTHER" id="PTHR23517">
    <property type="entry name" value="RESISTANCE PROTEIN MDTM, PUTATIVE-RELATED-RELATED"/>
    <property type="match status" value="1"/>
</dbReference>
<feature type="transmembrane region" description="Helical" evidence="7">
    <location>
        <begin position="384"/>
        <end position="403"/>
    </location>
</feature>
<dbReference type="InterPro" id="IPR005829">
    <property type="entry name" value="Sugar_transporter_CS"/>
</dbReference>
<dbReference type="InterPro" id="IPR036259">
    <property type="entry name" value="MFS_trans_sf"/>
</dbReference>
<accession>A0A4Q7ZHY3</accession>
<keyword evidence="4 7" id="KW-0812">Transmembrane</keyword>
<gene>
    <name evidence="9" type="ORF">EV385_2200</name>
</gene>
<keyword evidence="10" id="KW-1185">Reference proteome</keyword>
<feature type="domain" description="Major facilitator superfamily (MFS) profile" evidence="8">
    <location>
        <begin position="28"/>
        <end position="408"/>
    </location>
</feature>
<evidence type="ECO:0000259" key="8">
    <source>
        <dbReference type="PROSITE" id="PS50850"/>
    </source>
</evidence>
<dbReference type="SUPFAM" id="SSF103473">
    <property type="entry name" value="MFS general substrate transporter"/>
    <property type="match status" value="1"/>
</dbReference>
<dbReference type="GO" id="GO:0005886">
    <property type="term" value="C:plasma membrane"/>
    <property type="evidence" value="ECO:0007669"/>
    <property type="project" value="UniProtKB-SubCell"/>
</dbReference>